<proteinExistence type="predicted"/>
<reference evidence="2" key="2">
    <citation type="submission" date="2019-02" db="EMBL/GenBank/DDBJ databases">
        <title>Opniocepnalus argus Var Kimnra genome.</title>
        <authorList>
            <person name="Zhou C."/>
            <person name="Xiao S."/>
        </authorList>
    </citation>
    <scope>NUCLEOTIDE SEQUENCE [LARGE SCALE GENOMIC DNA]</scope>
</reference>
<name>A0A6G1QI83_CHAAH</name>
<protein>
    <submittedName>
        <fullName evidence="1">Uncharacterized protein</fullName>
    </submittedName>
</protein>
<evidence type="ECO:0000313" key="2">
    <source>
        <dbReference type="Proteomes" id="UP000503349"/>
    </source>
</evidence>
<dbReference type="AlphaFoldDB" id="A0A6G1QI83"/>
<gene>
    <name evidence="1" type="ORF">EXN66_Car017865</name>
</gene>
<sequence length="62" mass="7147">MDALCCFNQYPFTDLFVYCPQAPVLNGEQRQFLIKFGSACVCTWVRLECGIFLHIQKILLSL</sequence>
<dbReference type="EMBL" id="CM015728">
    <property type="protein sequence ID" value="KAF3702177.1"/>
    <property type="molecule type" value="Genomic_DNA"/>
</dbReference>
<reference evidence="1 2" key="1">
    <citation type="submission" date="2019-02" db="EMBL/GenBank/DDBJ databases">
        <title>Opniocepnalus argus genome.</title>
        <authorList>
            <person name="Zhou C."/>
            <person name="Xiao S."/>
        </authorList>
    </citation>
    <scope>NUCLEOTIDE SEQUENCE [LARGE SCALE GENOMIC DNA]</scope>
    <source>
        <strain evidence="1">OARG1902GOOAL</strain>
        <tissue evidence="1">Muscle</tissue>
    </source>
</reference>
<dbReference type="Proteomes" id="UP000503349">
    <property type="component" value="Chromosome 17"/>
</dbReference>
<accession>A0A6G1QI83</accession>
<evidence type="ECO:0000313" key="1">
    <source>
        <dbReference type="EMBL" id="KAF3702177.1"/>
    </source>
</evidence>
<organism evidence="1 2">
    <name type="scientific">Channa argus</name>
    <name type="common">Northern snakehead</name>
    <name type="synonym">Ophicephalus argus</name>
    <dbReference type="NCBI Taxonomy" id="215402"/>
    <lineage>
        <taxon>Eukaryota</taxon>
        <taxon>Metazoa</taxon>
        <taxon>Chordata</taxon>
        <taxon>Craniata</taxon>
        <taxon>Vertebrata</taxon>
        <taxon>Euteleostomi</taxon>
        <taxon>Actinopterygii</taxon>
        <taxon>Neopterygii</taxon>
        <taxon>Teleostei</taxon>
        <taxon>Neoteleostei</taxon>
        <taxon>Acanthomorphata</taxon>
        <taxon>Anabantaria</taxon>
        <taxon>Anabantiformes</taxon>
        <taxon>Channoidei</taxon>
        <taxon>Channidae</taxon>
        <taxon>Channa</taxon>
    </lineage>
</organism>
<keyword evidence="2" id="KW-1185">Reference proteome</keyword>